<evidence type="ECO:0000256" key="19">
    <source>
        <dbReference type="SAM" id="MobiDB-lite"/>
    </source>
</evidence>
<feature type="region of interest" description="Disordered" evidence="19">
    <location>
        <begin position="1194"/>
        <end position="1325"/>
    </location>
</feature>
<evidence type="ECO:0000256" key="14">
    <source>
        <dbReference type="ARBA" id="ARBA00023212"/>
    </source>
</evidence>
<organism evidence="21 22">
    <name type="scientific">Biomphalaria glabrata</name>
    <name type="common">Bloodfluke planorb</name>
    <name type="synonym">Freshwater snail</name>
    <dbReference type="NCBI Taxonomy" id="6526"/>
    <lineage>
        <taxon>Eukaryota</taxon>
        <taxon>Metazoa</taxon>
        <taxon>Spiralia</taxon>
        <taxon>Lophotrochozoa</taxon>
        <taxon>Mollusca</taxon>
        <taxon>Gastropoda</taxon>
        <taxon>Heterobranchia</taxon>
        <taxon>Euthyneura</taxon>
        <taxon>Panpulmonata</taxon>
        <taxon>Hygrophila</taxon>
        <taxon>Lymnaeoidea</taxon>
        <taxon>Planorbidae</taxon>
        <taxon>Biomphalaria</taxon>
    </lineage>
</organism>
<dbReference type="CDD" id="cd22248">
    <property type="entry name" value="Rcc_KIF21"/>
    <property type="match status" value="1"/>
</dbReference>
<dbReference type="Pfam" id="PF25764">
    <property type="entry name" value="KIF21A_4th"/>
    <property type="match status" value="1"/>
</dbReference>
<dbReference type="GO" id="GO:0008017">
    <property type="term" value="F:microtubule binding"/>
    <property type="evidence" value="ECO:0007669"/>
    <property type="project" value="InterPro"/>
</dbReference>
<dbReference type="InterPro" id="IPR001752">
    <property type="entry name" value="Kinesin_motor_dom"/>
</dbReference>
<feature type="coiled-coil region" evidence="18">
    <location>
        <begin position="668"/>
        <end position="827"/>
    </location>
</feature>
<dbReference type="PANTHER" id="PTHR47969:SF28">
    <property type="entry name" value="KINESIN-LIKE PROTEIN KIF21B"/>
    <property type="match status" value="1"/>
</dbReference>
<dbReference type="InterPro" id="IPR015943">
    <property type="entry name" value="WD40/YVTN_repeat-like_dom_sf"/>
</dbReference>
<keyword evidence="12 18" id="KW-0175">Coiled coil</keyword>
<dbReference type="InterPro" id="IPR027640">
    <property type="entry name" value="Kinesin-like_fam"/>
</dbReference>
<dbReference type="GO" id="GO:0005524">
    <property type="term" value="F:ATP binding"/>
    <property type="evidence" value="ECO:0007669"/>
    <property type="project" value="UniProtKB-UniRule"/>
</dbReference>
<feature type="compositionally biased region" description="Low complexity" evidence="19">
    <location>
        <begin position="1247"/>
        <end position="1271"/>
    </location>
</feature>
<dbReference type="GeneID" id="106071748"/>
<comment type="subcellular location">
    <subcellularLocation>
        <location evidence="3">Cell projection</location>
        <location evidence="3">Axon</location>
    </subcellularLocation>
    <subcellularLocation>
        <location evidence="2">Cell projection</location>
        <location evidence="2">Dendrite</location>
    </subcellularLocation>
    <subcellularLocation>
        <location evidence="4">Cell projection</location>
        <location evidence="4">Growth cone</location>
    </subcellularLocation>
    <subcellularLocation>
        <location evidence="1">Cytoplasm</location>
        <location evidence="1">Cytoskeleton</location>
    </subcellularLocation>
</comment>
<evidence type="ECO:0000256" key="10">
    <source>
        <dbReference type="ARBA" id="ARBA00022741"/>
    </source>
</evidence>
<dbReference type="InterPro" id="IPR019821">
    <property type="entry name" value="Kinesin_motor_CS"/>
</dbReference>
<evidence type="ECO:0000256" key="12">
    <source>
        <dbReference type="ARBA" id="ARBA00023054"/>
    </source>
</evidence>
<dbReference type="Gene3D" id="2.130.10.10">
    <property type="entry name" value="YVTN repeat-like/Quinoprotein amine dehydrogenase"/>
    <property type="match status" value="2"/>
</dbReference>
<dbReference type="InterPro" id="IPR036961">
    <property type="entry name" value="Kinesin_motor_dom_sf"/>
</dbReference>
<reference evidence="22" key="1">
    <citation type="submission" date="2025-08" db="UniProtKB">
        <authorList>
            <consortium name="RefSeq"/>
        </authorList>
    </citation>
    <scope>IDENTIFICATION</scope>
</reference>
<feature type="binding site" evidence="17">
    <location>
        <begin position="90"/>
        <end position="97"/>
    </location>
    <ligand>
        <name>ATP</name>
        <dbReference type="ChEBI" id="CHEBI:30616"/>
    </ligand>
</feature>
<proteinExistence type="inferred from homology"/>
<dbReference type="GO" id="GO:0051231">
    <property type="term" value="P:spindle elongation"/>
    <property type="evidence" value="ECO:0007669"/>
    <property type="project" value="TreeGrafter"/>
</dbReference>
<dbReference type="RefSeq" id="XP_055899660.1">
    <property type="nucleotide sequence ID" value="XM_056043685.1"/>
</dbReference>
<protein>
    <submittedName>
        <fullName evidence="22">Kinesin-like protein KIF21A isoform X1</fullName>
    </submittedName>
</protein>
<dbReference type="Proteomes" id="UP001165740">
    <property type="component" value="Chromosome 10"/>
</dbReference>
<dbReference type="Pfam" id="PF23204">
    <property type="entry name" value="KIF21A_2nd"/>
    <property type="match status" value="1"/>
</dbReference>
<feature type="coiled-coil region" evidence="18">
    <location>
        <begin position="380"/>
        <end position="509"/>
    </location>
</feature>
<evidence type="ECO:0000259" key="20">
    <source>
        <dbReference type="PROSITE" id="PS50067"/>
    </source>
</evidence>
<comment type="similarity">
    <text evidence="17">Belongs to the TRAFAC class myosin-kinesin ATPase superfamily. Kinesin family.</text>
</comment>
<dbReference type="InterPro" id="IPR019775">
    <property type="entry name" value="WD40_repeat_CS"/>
</dbReference>
<accession>A0A9W3BJP6</accession>
<evidence type="ECO:0000256" key="15">
    <source>
        <dbReference type="ARBA" id="ARBA00023273"/>
    </source>
</evidence>
<feature type="repeat" description="WD" evidence="16">
    <location>
        <begin position="1335"/>
        <end position="1374"/>
    </location>
</feature>
<keyword evidence="9" id="KW-0677">Repeat</keyword>
<evidence type="ECO:0000256" key="9">
    <source>
        <dbReference type="ARBA" id="ARBA00022737"/>
    </source>
</evidence>
<keyword evidence="10 17" id="KW-0547">Nucleotide-binding</keyword>
<keyword evidence="15" id="KW-0966">Cell projection</keyword>
<gene>
    <name evidence="22" type="primary">LOC106071748</name>
</gene>
<dbReference type="Pfam" id="PF00400">
    <property type="entry name" value="WD40"/>
    <property type="match status" value="5"/>
</dbReference>
<dbReference type="InterPro" id="IPR036322">
    <property type="entry name" value="WD40_repeat_dom_sf"/>
</dbReference>
<evidence type="ECO:0000256" key="2">
    <source>
        <dbReference type="ARBA" id="ARBA00004279"/>
    </source>
</evidence>
<feature type="coiled-coil region" evidence="18">
    <location>
        <begin position="929"/>
        <end position="997"/>
    </location>
</feature>
<keyword evidence="5" id="KW-0963">Cytoplasm</keyword>
<feature type="domain" description="Kinesin motor" evidence="20">
    <location>
        <begin position="13"/>
        <end position="372"/>
    </location>
</feature>
<feature type="compositionally biased region" description="Basic and acidic residues" evidence="19">
    <location>
        <begin position="580"/>
        <end position="589"/>
    </location>
</feature>
<evidence type="ECO:0000256" key="7">
    <source>
        <dbReference type="ARBA" id="ARBA00022574"/>
    </source>
</evidence>
<evidence type="ECO:0000256" key="17">
    <source>
        <dbReference type="PROSITE-ProRule" id="PRU00283"/>
    </source>
</evidence>
<dbReference type="GO" id="GO:0005874">
    <property type="term" value="C:microtubule"/>
    <property type="evidence" value="ECO:0007669"/>
    <property type="project" value="UniProtKB-KW"/>
</dbReference>
<evidence type="ECO:0000256" key="6">
    <source>
        <dbReference type="ARBA" id="ARBA00022553"/>
    </source>
</evidence>
<dbReference type="PROSITE" id="PS50082">
    <property type="entry name" value="WD_REPEATS_2"/>
    <property type="match status" value="4"/>
</dbReference>
<dbReference type="PRINTS" id="PR00380">
    <property type="entry name" value="KINESINHEAVY"/>
</dbReference>
<dbReference type="InterPro" id="IPR056533">
    <property type="entry name" value="KIF21A/B_hel_1"/>
</dbReference>
<evidence type="ECO:0000256" key="8">
    <source>
        <dbReference type="ARBA" id="ARBA00022701"/>
    </source>
</evidence>
<dbReference type="GO" id="GO:0007052">
    <property type="term" value="P:mitotic spindle organization"/>
    <property type="evidence" value="ECO:0007669"/>
    <property type="project" value="TreeGrafter"/>
</dbReference>
<dbReference type="SUPFAM" id="SSF50978">
    <property type="entry name" value="WD40 repeat-like"/>
    <property type="match status" value="1"/>
</dbReference>
<dbReference type="PROSITE" id="PS00678">
    <property type="entry name" value="WD_REPEATS_1"/>
    <property type="match status" value="1"/>
</dbReference>
<dbReference type="Pfam" id="PF00225">
    <property type="entry name" value="Kinesin"/>
    <property type="match status" value="1"/>
</dbReference>
<dbReference type="GO" id="GO:0005875">
    <property type="term" value="C:microtubule associated complex"/>
    <property type="evidence" value="ECO:0007669"/>
    <property type="project" value="TreeGrafter"/>
</dbReference>
<feature type="repeat" description="WD" evidence="16">
    <location>
        <begin position="1572"/>
        <end position="1604"/>
    </location>
</feature>
<keyword evidence="7 16" id="KW-0853">WD repeat</keyword>
<dbReference type="GO" id="GO:0030425">
    <property type="term" value="C:dendrite"/>
    <property type="evidence" value="ECO:0007669"/>
    <property type="project" value="UniProtKB-SubCell"/>
</dbReference>
<evidence type="ECO:0000256" key="16">
    <source>
        <dbReference type="PROSITE-ProRule" id="PRU00221"/>
    </source>
</evidence>
<feature type="repeat" description="WD" evidence="16">
    <location>
        <begin position="1481"/>
        <end position="1516"/>
    </location>
</feature>
<keyword evidence="21" id="KW-1185">Reference proteome</keyword>
<keyword evidence="8" id="KW-0493">Microtubule</keyword>
<dbReference type="GO" id="GO:0003777">
    <property type="term" value="F:microtubule motor activity"/>
    <property type="evidence" value="ECO:0007669"/>
    <property type="project" value="InterPro"/>
</dbReference>
<sequence>MSGETDDKEDNTSVRVAIRIRPQNGREKIDMCQTVTSVTEHQVLLGKDKAFTFDYVYDTPTQQESIYNTCVRGLIEGCFEGYNATVFAYGQTGSGKTYTMGTGFEAPVVSSVTDEIGIVPRAVDHLFLGIEERRRQAFENGEAAPDFKVTVQFMELYNEEIIDLLDTTRDPESRGHKSHNRIHEDASGGIYVVGVTTRPVSSLEETLQCLKSGALSRSTASTNMNVSSSRSHAIFSLHIRQHRLVKEEIPLEDGKETDSTQAEFETLTAKFHFVDLAGSERLKRTGATGDRAKEGISINCGLLALGNVISALGDKTKKGCHVPYRDSKLTRLLQDSLGGNSRTLMIACISPSDRDFMETLNTLKYANRARNIKNKVMANQDKASKQLAMLRSEIMALQQELMEYKTGKRTIDADGLESVNDMVTENSMLQSENDKLRQRIKALQETVDSLNAKNIQLLSEAALFSVLGADGQASNEDVSNLIKKYIQEIEELKVKLAESEFLCEQLRKVSMRNPSSPVSRMSMSTSMSGSLSMSASMSMSTSSFAGGFEGPASPEYTPEHSILHKAKKDVKRLKKLHKSLSHDAIKDHSSCNGGQTGDDGGEDEQATSQEKSEDEQNEENGADLEEQDISDESDTSETDSSSDLESEVYDYWVNYCDISELDNVHEDLAKLTCDITIKKKLIDELEQTQKKMNSLKVHYESKVQQLTLKIKETEMERDKVLANIDKVSQPSAETSKKVKLEYEKKLNQLQEELRKMQAEQKKHARVQKNSSHYEQQMKTLQHELSEMKKTKVKLIKQVKEEVDKNKHNEARRSKEVSQLKKEQLRKDNIIKHLERQTIQKDAVLKRKQEEVEALRKRQKPMSLKAAGRVGKYDKPNTIPIAPVPSSPTRRKWRSKFQPKVAKQKWDSLERNVMSVITKRQTITMLERDMDIWLKQREKCTKEIEKYERRKKDALANNQPEEVIRKLSKVIDDISFKVEHAQENINECQSNIMQMEESKEDGDSNVEVSALIESMSLEEAKYVIEKFYHRALDKGLVIAQRESELRELQGRLHQTELNNALQQDLLRHMMDDHVNIEVDNLMTENDPDDMESTSSSSSSSPAESMLDSAVVFPASRILPTSESLARREKLFLRLSLPARRKTTTPQELLYVSSGDTGHGLLPLLESPYENKDVNVFATINLNHVPPTVDVSEVVGDGGDMSPMSPDAANSTEDEMEERLLAPPPRMLAKPKSVLPRPSPVLRRKEVESSPILSRRALSRSSSMGDTSSDTTPPASPTMARRMMSRSTDENVFSRLTSNSGGGTSANPDRGNIVPSSSSSSRSVGPGKAMLTCTHTAEGHTKAVLSVFATDHLLFTGSKDRTAKTWDLGTGKELISFPGHPNNVLKVCFCPRTQLVFTISQSAIRVWDMRRGADACIKTLSSSGLTTNGLATFSTGRLTTDSTYREHQINDMKLTADGNTIFCGAGNVVQIWDLRRYSQCGRLSGHQAPVMSLALHKDSGHTMVISGSKDHYIKIFEVIEDAAGVLNPKYNLEPPHYDGIQSLAIDGSTLFSGSRDMCIKKWDLNTKQLKQSINAAHKDWVCALDFVPGTNLLLSGCRGGLLKMWQPETCANLGEIKAHASPINAIATNSSAIFTASNDCVGIWRPRSSLDLTDTSDTNDDSTTVSA</sequence>
<evidence type="ECO:0000256" key="5">
    <source>
        <dbReference type="ARBA" id="ARBA00022490"/>
    </source>
</evidence>
<feature type="region of interest" description="Disordered" evidence="19">
    <location>
        <begin position="855"/>
        <end position="897"/>
    </location>
</feature>
<dbReference type="InterPro" id="IPR001680">
    <property type="entry name" value="WD40_rpt"/>
</dbReference>
<feature type="compositionally biased region" description="Polar residues" evidence="19">
    <location>
        <begin position="1288"/>
        <end position="1297"/>
    </location>
</feature>
<dbReference type="CDD" id="cd01372">
    <property type="entry name" value="KISc_KIF4"/>
    <property type="match status" value="1"/>
</dbReference>
<dbReference type="FunFam" id="2.130.10.10:FF:000164">
    <property type="entry name" value="Kinesin family member 21A"/>
    <property type="match status" value="1"/>
</dbReference>
<keyword evidence="14" id="KW-0206">Cytoskeleton</keyword>
<keyword evidence="13 17" id="KW-0505">Motor protein</keyword>
<dbReference type="OrthoDB" id="3176171at2759"/>
<evidence type="ECO:0000313" key="21">
    <source>
        <dbReference type="Proteomes" id="UP001165740"/>
    </source>
</evidence>
<keyword evidence="11 17" id="KW-0067">ATP-binding</keyword>
<feature type="repeat" description="WD" evidence="16">
    <location>
        <begin position="1531"/>
        <end position="1570"/>
    </location>
</feature>
<evidence type="ECO:0000256" key="11">
    <source>
        <dbReference type="ARBA" id="ARBA00022840"/>
    </source>
</evidence>
<dbReference type="PROSITE" id="PS00411">
    <property type="entry name" value="KINESIN_MOTOR_1"/>
    <property type="match status" value="1"/>
</dbReference>
<dbReference type="InterPro" id="IPR056532">
    <property type="entry name" value="KIF21A/B_hel_2"/>
</dbReference>
<feature type="region of interest" description="Disordered" evidence="19">
    <location>
        <begin position="1082"/>
        <end position="1103"/>
    </location>
</feature>
<keyword evidence="6" id="KW-0597">Phosphoprotein</keyword>
<dbReference type="GO" id="GO:0007018">
    <property type="term" value="P:microtubule-based movement"/>
    <property type="evidence" value="ECO:0007669"/>
    <property type="project" value="InterPro"/>
</dbReference>
<evidence type="ECO:0000256" key="13">
    <source>
        <dbReference type="ARBA" id="ARBA00023175"/>
    </source>
</evidence>
<evidence type="ECO:0000256" key="3">
    <source>
        <dbReference type="ARBA" id="ARBA00004489"/>
    </source>
</evidence>
<evidence type="ECO:0000256" key="18">
    <source>
        <dbReference type="SAM" id="Coils"/>
    </source>
</evidence>
<name>A0A9W3BJP6_BIOGL</name>
<dbReference type="SUPFAM" id="SSF52540">
    <property type="entry name" value="P-loop containing nucleoside triphosphate hydrolases"/>
    <property type="match status" value="1"/>
</dbReference>
<feature type="compositionally biased region" description="Acidic residues" evidence="19">
    <location>
        <begin position="612"/>
        <end position="644"/>
    </location>
</feature>
<dbReference type="PANTHER" id="PTHR47969">
    <property type="entry name" value="CHROMOSOME-ASSOCIATED KINESIN KIF4A-RELATED"/>
    <property type="match status" value="1"/>
</dbReference>
<dbReference type="PROSITE" id="PS50067">
    <property type="entry name" value="KINESIN_MOTOR_2"/>
    <property type="match status" value="1"/>
</dbReference>
<evidence type="ECO:0000256" key="4">
    <source>
        <dbReference type="ARBA" id="ARBA00004624"/>
    </source>
</evidence>
<feature type="compositionally biased region" description="Low complexity" evidence="19">
    <location>
        <begin position="1091"/>
        <end position="1103"/>
    </location>
</feature>
<feature type="region of interest" description="Disordered" evidence="19">
    <location>
        <begin position="579"/>
        <end position="644"/>
    </location>
</feature>
<dbReference type="Pfam" id="PF23203">
    <property type="entry name" value="KIF21A"/>
    <property type="match status" value="1"/>
</dbReference>
<dbReference type="InterPro" id="IPR027417">
    <property type="entry name" value="P-loop_NTPase"/>
</dbReference>
<feature type="region of interest" description="Disordered" evidence="19">
    <location>
        <begin position="512"/>
        <end position="534"/>
    </location>
</feature>
<evidence type="ECO:0000313" key="22">
    <source>
        <dbReference type="RefSeq" id="XP_055899660.1"/>
    </source>
</evidence>
<dbReference type="SMART" id="SM00320">
    <property type="entry name" value="WD40"/>
    <property type="match status" value="7"/>
</dbReference>
<dbReference type="Gene3D" id="3.40.850.10">
    <property type="entry name" value="Kinesin motor domain"/>
    <property type="match status" value="1"/>
</dbReference>
<dbReference type="CDD" id="cd00200">
    <property type="entry name" value="WD40"/>
    <property type="match status" value="1"/>
</dbReference>
<dbReference type="GO" id="GO:0030426">
    <property type="term" value="C:growth cone"/>
    <property type="evidence" value="ECO:0007669"/>
    <property type="project" value="UniProtKB-SubCell"/>
</dbReference>
<dbReference type="OMA" id="QVAHTDV"/>
<evidence type="ECO:0000256" key="1">
    <source>
        <dbReference type="ARBA" id="ARBA00004245"/>
    </source>
</evidence>
<dbReference type="FunFam" id="3.40.850.10:FF:000011">
    <property type="entry name" value="Kinesin family member 21A"/>
    <property type="match status" value="1"/>
</dbReference>
<dbReference type="PROSITE" id="PS50294">
    <property type="entry name" value="WD_REPEATS_REGION"/>
    <property type="match status" value="1"/>
</dbReference>
<dbReference type="SMART" id="SM00129">
    <property type="entry name" value="KISc"/>
    <property type="match status" value="1"/>
</dbReference>